<dbReference type="GO" id="GO:0008270">
    <property type="term" value="F:zinc ion binding"/>
    <property type="evidence" value="ECO:0000318"/>
    <property type="project" value="GO_Central"/>
</dbReference>
<accession>A0A2G3A4N6</accession>
<dbReference type="Pfam" id="PF08033">
    <property type="entry name" value="Sec23_BS"/>
    <property type="match status" value="1"/>
</dbReference>
<evidence type="ECO:0000259" key="2">
    <source>
        <dbReference type="Pfam" id="PF04815"/>
    </source>
</evidence>
<dbReference type="SUPFAM" id="SSF81811">
    <property type="entry name" value="Helical domain of Sec23/24"/>
    <property type="match status" value="1"/>
</dbReference>
<gene>
    <name evidence="4" type="ORF">T459_04319</name>
</gene>
<dbReference type="InterPro" id="IPR036175">
    <property type="entry name" value="Sec23/24_helical_dom_sf"/>
</dbReference>
<dbReference type="InterPro" id="IPR029006">
    <property type="entry name" value="ADF-H/Gelsolin-like_dom_sf"/>
</dbReference>
<keyword evidence="5" id="KW-1185">Reference proteome</keyword>
<feature type="domain" description="Sec23/Sec24 beta-sandwich" evidence="3">
    <location>
        <begin position="79"/>
        <end position="132"/>
    </location>
</feature>
<dbReference type="GO" id="GO:0090110">
    <property type="term" value="P:COPII-coated vesicle cargo loading"/>
    <property type="evidence" value="ECO:0000318"/>
    <property type="project" value="GO_Central"/>
</dbReference>
<dbReference type="Pfam" id="PF04815">
    <property type="entry name" value="Sec23_helical"/>
    <property type="match status" value="1"/>
</dbReference>
<dbReference type="PANTHER" id="PTHR13803">
    <property type="entry name" value="SEC24-RELATED PROTEIN"/>
    <property type="match status" value="1"/>
</dbReference>
<dbReference type="Gene3D" id="3.40.20.10">
    <property type="entry name" value="Severin"/>
    <property type="match status" value="1"/>
</dbReference>
<dbReference type="Gene3D" id="2.60.40.1670">
    <property type="entry name" value="beta-sandwich domain of Sec23/24"/>
    <property type="match status" value="1"/>
</dbReference>
<protein>
    <submittedName>
        <fullName evidence="4">Protein transport protein-like</fullName>
    </submittedName>
</protein>
<dbReference type="GO" id="GO:0030127">
    <property type="term" value="C:COPII vesicle coat"/>
    <property type="evidence" value="ECO:0000318"/>
    <property type="project" value="GO_Central"/>
</dbReference>
<proteinExistence type="predicted"/>
<evidence type="ECO:0000313" key="4">
    <source>
        <dbReference type="EMBL" id="PHT89206.1"/>
    </source>
</evidence>
<dbReference type="Gramene" id="PHT89206">
    <property type="protein sequence ID" value="PHT89206"/>
    <property type="gene ID" value="T459_04319"/>
</dbReference>
<name>A0A2G3A4N6_CAPAN</name>
<evidence type="ECO:0000259" key="3">
    <source>
        <dbReference type="Pfam" id="PF08033"/>
    </source>
</evidence>
<comment type="caution">
    <text evidence="4">The sequence shown here is derived from an EMBL/GenBank/DDBJ whole genome shotgun (WGS) entry which is preliminary data.</text>
</comment>
<evidence type="ECO:0000259" key="1">
    <source>
        <dbReference type="Pfam" id="PF00626"/>
    </source>
</evidence>
<dbReference type="EMBL" id="AYRZ02000002">
    <property type="protein sequence ID" value="PHT89206.1"/>
    <property type="molecule type" value="Genomic_DNA"/>
</dbReference>
<dbReference type="GO" id="GO:0000149">
    <property type="term" value="F:SNARE binding"/>
    <property type="evidence" value="ECO:0000318"/>
    <property type="project" value="GO_Central"/>
</dbReference>
<dbReference type="InterPro" id="IPR007123">
    <property type="entry name" value="Gelsolin-like_dom"/>
</dbReference>
<dbReference type="Pfam" id="PF00626">
    <property type="entry name" value="Gelsolin"/>
    <property type="match status" value="1"/>
</dbReference>
<dbReference type="GO" id="GO:0006886">
    <property type="term" value="P:intracellular protein transport"/>
    <property type="evidence" value="ECO:0007669"/>
    <property type="project" value="InterPro"/>
</dbReference>
<dbReference type="STRING" id="4072.A0A2G3A4N6"/>
<dbReference type="SUPFAM" id="SSF82754">
    <property type="entry name" value="C-terminal, gelsolin-like domain of Sec23/24"/>
    <property type="match status" value="1"/>
</dbReference>
<dbReference type="Proteomes" id="UP000222542">
    <property type="component" value="Unassembled WGS sequence"/>
</dbReference>
<dbReference type="InterPro" id="IPR012990">
    <property type="entry name" value="Beta-sandwich_Sec23_24"/>
</dbReference>
<dbReference type="PANTHER" id="PTHR13803:SF4">
    <property type="entry name" value="SECRETORY 24CD, ISOFORM C"/>
    <property type="match status" value="1"/>
</dbReference>
<sequence length="497" mass="57066">MMVVGTLTLAKYTGGQVYYYPNFQAAVHKDKLCHELARHLTRMIAWESVIRVRCGKGYLAIVLRLLDSQVQDVLSLYLGVRFTTYHGNFMLRSTKLIALPAVDCDKAYTMHFSLEETLLTSQTVYFQVVLLYPFNIIAAHNKVSYSISLSWFLETILNKFKRYTPSLRERHNSVHTAASPVVADLGEMYRLADIGANVSLFTRLAIEKTLTSKLEEARNSVQLRIVKALREYRNLPAVQHRLGGRMIYPESLKCLPLYGLALCKSIAICGGYADAQPDERCAAGYTMMALPDKNLLKLRYRHLICIDEYLLKKTSLAEDSEDTWKGLPLASGSLDPQGLYLYDDGFQFVLWFGSMLSPDRVKNFLGENFVADYIKTNFKLSVNYDYLSLSMLNLEKILRIQDTANKRKNRSFKYCIMWSTHPNFLQLVPNIWDTPITGYRMYQVVRKLKLLKQHLKKLHKQNFSNVVDDADMAREDMNRVQSLLHQDPSCVALHSED</sequence>
<dbReference type="InterPro" id="IPR050550">
    <property type="entry name" value="SEC23_SEC24_subfamily"/>
</dbReference>
<dbReference type="Gene3D" id="1.20.120.730">
    <property type="entry name" value="Sec23/Sec24 helical domain"/>
    <property type="match status" value="1"/>
</dbReference>
<reference evidence="4 5" key="2">
    <citation type="journal article" date="2017" name="Genome Biol.">
        <title>New reference genome sequences of hot pepper reveal the massive evolution of plant disease-resistance genes by retroduplication.</title>
        <authorList>
            <person name="Kim S."/>
            <person name="Park J."/>
            <person name="Yeom S.I."/>
            <person name="Kim Y.M."/>
            <person name="Seo E."/>
            <person name="Kim K.T."/>
            <person name="Kim M.S."/>
            <person name="Lee J.M."/>
            <person name="Cheong K."/>
            <person name="Shin H.S."/>
            <person name="Kim S.B."/>
            <person name="Han K."/>
            <person name="Lee J."/>
            <person name="Park M."/>
            <person name="Lee H.A."/>
            <person name="Lee H.Y."/>
            <person name="Lee Y."/>
            <person name="Oh S."/>
            <person name="Lee J.H."/>
            <person name="Choi E."/>
            <person name="Choi E."/>
            <person name="Lee S.E."/>
            <person name="Jeon J."/>
            <person name="Kim H."/>
            <person name="Choi G."/>
            <person name="Song H."/>
            <person name="Lee J."/>
            <person name="Lee S.C."/>
            <person name="Kwon J.K."/>
            <person name="Lee H.Y."/>
            <person name="Koo N."/>
            <person name="Hong Y."/>
            <person name="Kim R.W."/>
            <person name="Kang W.H."/>
            <person name="Huh J.H."/>
            <person name="Kang B.C."/>
            <person name="Yang T.J."/>
            <person name="Lee Y.H."/>
            <person name="Bennetzen J.L."/>
            <person name="Choi D."/>
        </authorList>
    </citation>
    <scope>NUCLEOTIDE SEQUENCE [LARGE SCALE GENOMIC DNA]</scope>
    <source>
        <strain evidence="5">cv. CM334</strain>
    </source>
</reference>
<evidence type="ECO:0000313" key="5">
    <source>
        <dbReference type="Proteomes" id="UP000222542"/>
    </source>
</evidence>
<dbReference type="GO" id="GO:0070971">
    <property type="term" value="C:endoplasmic reticulum exit site"/>
    <property type="evidence" value="ECO:0000318"/>
    <property type="project" value="GO_Central"/>
</dbReference>
<reference evidence="4 5" key="1">
    <citation type="journal article" date="2014" name="Nat. Genet.">
        <title>Genome sequence of the hot pepper provides insights into the evolution of pungency in Capsicum species.</title>
        <authorList>
            <person name="Kim S."/>
            <person name="Park M."/>
            <person name="Yeom S.I."/>
            <person name="Kim Y.M."/>
            <person name="Lee J.M."/>
            <person name="Lee H.A."/>
            <person name="Seo E."/>
            <person name="Choi J."/>
            <person name="Cheong K."/>
            <person name="Kim K.T."/>
            <person name="Jung K."/>
            <person name="Lee G.W."/>
            <person name="Oh S.K."/>
            <person name="Bae C."/>
            <person name="Kim S.B."/>
            <person name="Lee H.Y."/>
            <person name="Kim S.Y."/>
            <person name="Kim M.S."/>
            <person name="Kang B.C."/>
            <person name="Jo Y.D."/>
            <person name="Yang H.B."/>
            <person name="Jeong H.J."/>
            <person name="Kang W.H."/>
            <person name="Kwon J.K."/>
            <person name="Shin C."/>
            <person name="Lim J.Y."/>
            <person name="Park J.H."/>
            <person name="Huh J.H."/>
            <person name="Kim J.S."/>
            <person name="Kim B.D."/>
            <person name="Cohen O."/>
            <person name="Paran I."/>
            <person name="Suh M.C."/>
            <person name="Lee S.B."/>
            <person name="Kim Y.K."/>
            <person name="Shin Y."/>
            <person name="Noh S.J."/>
            <person name="Park J."/>
            <person name="Seo Y.S."/>
            <person name="Kwon S.Y."/>
            <person name="Kim H.A."/>
            <person name="Park J.M."/>
            <person name="Kim H.J."/>
            <person name="Choi S.B."/>
            <person name="Bosland P.W."/>
            <person name="Reeves G."/>
            <person name="Jo S.H."/>
            <person name="Lee B.W."/>
            <person name="Cho H.T."/>
            <person name="Choi H.S."/>
            <person name="Lee M.S."/>
            <person name="Yu Y."/>
            <person name="Do Choi Y."/>
            <person name="Park B.S."/>
            <person name="van Deynze A."/>
            <person name="Ashrafi H."/>
            <person name="Hill T."/>
            <person name="Kim W.T."/>
            <person name="Pai H.S."/>
            <person name="Ahn H.K."/>
            <person name="Yeam I."/>
            <person name="Giovannoni J.J."/>
            <person name="Rose J.K."/>
            <person name="Sorensen I."/>
            <person name="Lee S.J."/>
            <person name="Kim R.W."/>
            <person name="Choi I.Y."/>
            <person name="Choi B.S."/>
            <person name="Lim J.S."/>
            <person name="Lee Y.H."/>
            <person name="Choi D."/>
        </authorList>
    </citation>
    <scope>NUCLEOTIDE SEQUENCE [LARGE SCALE GENOMIC DNA]</scope>
    <source>
        <strain evidence="5">cv. CM334</strain>
    </source>
</reference>
<dbReference type="InterPro" id="IPR036180">
    <property type="entry name" value="Gelsolin-like_dom_sf"/>
</dbReference>
<dbReference type="InterPro" id="IPR006900">
    <property type="entry name" value="Sec23/24_helical_dom"/>
</dbReference>
<feature type="domain" description="Gelsolin-like" evidence="1">
    <location>
        <begin position="328"/>
        <end position="375"/>
    </location>
</feature>
<dbReference type="SUPFAM" id="SSF81995">
    <property type="entry name" value="beta-sandwich domain of Sec23/24"/>
    <property type="match status" value="1"/>
</dbReference>
<organism evidence="4 5">
    <name type="scientific">Capsicum annuum</name>
    <name type="common">Capsicum pepper</name>
    <dbReference type="NCBI Taxonomy" id="4072"/>
    <lineage>
        <taxon>Eukaryota</taxon>
        <taxon>Viridiplantae</taxon>
        <taxon>Streptophyta</taxon>
        <taxon>Embryophyta</taxon>
        <taxon>Tracheophyta</taxon>
        <taxon>Spermatophyta</taxon>
        <taxon>Magnoliopsida</taxon>
        <taxon>eudicotyledons</taxon>
        <taxon>Gunneridae</taxon>
        <taxon>Pentapetalae</taxon>
        <taxon>asterids</taxon>
        <taxon>lamiids</taxon>
        <taxon>Solanales</taxon>
        <taxon>Solanaceae</taxon>
        <taxon>Solanoideae</taxon>
        <taxon>Capsiceae</taxon>
        <taxon>Capsicum</taxon>
    </lineage>
</organism>
<feature type="domain" description="Sec23/Sec24 helical" evidence="2">
    <location>
        <begin position="193"/>
        <end position="296"/>
    </location>
</feature>
<dbReference type="AlphaFoldDB" id="A0A2G3A4N6"/>